<organism evidence="5 6">
    <name type="scientific">Rubroshorea leprosula</name>
    <dbReference type="NCBI Taxonomy" id="152421"/>
    <lineage>
        <taxon>Eukaryota</taxon>
        <taxon>Viridiplantae</taxon>
        <taxon>Streptophyta</taxon>
        <taxon>Embryophyta</taxon>
        <taxon>Tracheophyta</taxon>
        <taxon>Spermatophyta</taxon>
        <taxon>Magnoliopsida</taxon>
        <taxon>eudicotyledons</taxon>
        <taxon>Gunneridae</taxon>
        <taxon>Pentapetalae</taxon>
        <taxon>rosids</taxon>
        <taxon>malvids</taxon>
        <taxon>Malvales</taxon>
        <taxon>Dipterocarpaceae</taxon>
        <taxon>Rubroshorea</taxon>
    </lineage>
</organism>
<proteinExistence type="inferred from homology"/>
<evidence type="ECO:0000256" key="2">
    <source>
        <dbReference type="ARBA" id="ARBA00038471"/>
    </source>
</evidence>
<evidence type="ECO:0000256" key="3">
    <source>
        <dbReference type="SAM" id="SignalP"/>
    </source>
</evidence>
<keyword evidence="1 3" id="KW-0732">Signal</keyword>
<feature type="signal peptide" evidence="3">
    <location>
        <begin position="1"/>
        <end position="25"/>
    </location>
</feature>
<keyword evidence="6" id="KW-1185">Reference proteome</keyword>
<dbReference type="CDD" id="cd15800">
    <property type="entry name" value="PMEI-like_2"/>
    <property type="match status" value="1"/>
</dbReference>
<dbReference type="InterPro" id="IPR035513">
    <property type="entry name" value="Invertase/methylesterase_inhib"/>
</dbReference>
<evidence type="ECO:0000313" key="6">
    <source>
        <dbReference type="Proteomes" id="UP001054252"/>
    </source>
</evidence>
<reference evidence="5 6" key="1">
    <citation type="journal article" date="2021" name="Commun. Biol.">
        <title>The genome of Shorea leprosula (Dipterocarpaceae) highlights the ecological relevance of drought in aseasonal tropical rainforests.</title>
        <authorList>
            <person name="Ng K.K.S."/>
            <person name="Kobayashi M.J."/>
            <person name="Fawcett J.A."/>
            <person name="Hatakeyama M."/>
            <person name="Paape T."/>
            <person name="Ng C.H."/>
            <person name="Ang C.C."/>
            <person name="Tnah L.H."/>
            <person name="Lee C.T."/>
            <person name="Nishiyama T."/>
            <person name="Sese J."/>
            <person name="O'Brien M.J."/>
            <person name="Copetti D."/>
            <person name="Mohd Noor M.I."/>
            <person name="Ong R.C."/>
            <person name="Putra M."/>
            <person name="Sireger I.Z."/>
            <person name="Indrioko S."/>
            <person name="Kosugi Y."/>
            <person name="Izuno A."/>
            <person name="Isagi Y."/>
            <person name="Lee S.L."/>
            <person name="Shimizu K.K."/>
        </authorList>
    </citation>
    <scope>NUCLEOTIDE SEQUENCE [LARGE SCALE GENOMIC DNA]</scope>
    <source>
        <strain evidence="5">214</strain>
    </source>
</reference>
<dbReference type="Proteomes" id="UP001054252">
    <property type="component" value="Unassembled WGS sequence"/>
</dbReference>
<dbReference type="GO" id="GO:0004857">
    <property type="term" value="F:enzyme inhibitor activity"/>
    <property type="evidence" value="ECO:0007669"/>
    <property type="project" value="InterPro"/>
</dbReference>
<comment type="caution">
    <text evidence="5">The sequence shown here is derived from an EMBL/GenBank/DDBJ whole genome shotgun (WGS) entry which is preliminary data.</text>
</comment>
<feature type="chain" id="PRO_5043439428" description="Pectinesterase inhibitor domain-containing protein" evidence="3">
    <location>
        <begin position="26"/>
        <end position="164"/>
    </location>
</feature>
<dbReference type="PANTHER" id="PTHR31080:SF274">
    <property type="entry name" value="PECTINESTERASE_PECTINESTERASE INHIBITOR 26"/>
    <property type="match status" value="1"/>
</dbReference>
<dbReference type="EMBL" id="BPVZ01000041">
    <property type="protein sequence ID" value="GKV14553.1"/>
    <property type="molecule type" value="Genomic_DNA"/>
</dbReference>
<dbReference type="NCBIfam" id="TIGR01614">
    <property type="entry name" value="PME_inhib"/>
    <property type="match status" value="1"/>
</dbReference>
<dbReference type="SMART" id="SM00856">
    <property type="entry name" value="PMEI"/>
    <property type="match status" value="1"/>
</dbReference>
<dbReference type="InterPro" id="IPR051955">
    <property type="entry name" value="PME_Inhibitor"/>
</dbReference>
<dbReference type="Pfam" id="PF04043">
    <property type="entry name" value="PMEI"/>
    <property type="match status" value="1"/>
</dbReference>
<evidence type="ECO:0000259" key="4">
    <source>
        <dbReference type="SMART" id="SM00856"/>
    </source>
</evidence>
<dbReference type="Gene3D" id="1.20.140.40">
    <property type="entry name" value="Invertase/pectin methylesterase inhibitor family protein"/>
    <property type="match status" value="1"/>
</dbReference>
<sequence length="164" mass="17872">MASCPSFSVVFLATASLLLTGHATARNLEESYDLCQNADFKDLCRNTIQGTNDPNAAVEMSINKLITKTENVKKVDERVSKQPKMSACSSNYDSAINNLKKALESVKQKDKQALMTALSHVVEDYSTCDDMVADGPLKSPLGSSNQDMIQMVSNILALATMIKF</sequence>
<dbReference type="AlphaFoldDB" id="A0AAV5JTB9"/>
<accession>A0AAV5JTB9</accession>
<gene>
    <name evidence="5" type="ORF">SLEP1_g25409</name>
</gene>
<dbReference type="PANTHER" id="PTHR31080">
    <property type="entry name" value="PECTINESTERASE INHIBITOR-LIKE"/>
    <property type="match status" value="1"/>
</dbReference>
<comment type="similarity">
    <text evidence="2">Belongs to the PMEI family.</text>
</comment>
<name>A0AAV5JTB9_9ROSI</name>
<feature type="domain" description="Pectinesterase inhibitor" evidence="4">
    <location>
        <begin position="26"/>
        <end position="158"/>
    </location>
</feature>
<dbReference type="InterPro" id="IPR006501">
    <property type="entry name" value="Pectinesterase_inhib_dom"/>
</dbReference>
<dbReference type="SUPFAM" id="SSF101148">
    <property type="entry name" value="Plant invertase/pectin methylesterase inhibitor"/>
    <property type="match status" value="1"/>
</dbReference>
<evidence type="ECO:0000313" key="5">
    <source>
        <dbReference type="EMBL" id="GKV14553.1"/>
    </source>
</evidence>
<protein>
    <recommendedName>
        <fullName evidence="4">Pectinesterase inhibitor domain-containing protein</fullName>
    </recommendedName>
</protein>
<evidence type="ECO:0000256" key="1">
    <source>
        <dbReference type="ARBA" id="ARBA00022729"/>
    </source>
</evidence>